<accession>A0A550CI92</accession>
<feature type="compositionally biased region" description="Polar residues" evidence="1">
    <location>
        <begin position="54"/>
        <end position="80"/>
    </location>
</feature>
<dbReference type="OrthoDB" id="3258262at2759"/>
<sequence length="409" mass="44358">MNSSSATVPDDDARAPGVGLRLRKASMRASALITRRQGMYGTDETVAELESLINSASSHGATQDNYPAYPTPTTYRDPQPSSSRHMRMRSESSASAIHVPARASSVDMSGRRPRPTQRLTPAQEVALEYRRSLARSPSPPRHARQLSAQSTRSTLSSMESEHESLSKYDNAYFKSKPTHVEDASVAGVKSLMIRDARSDRRSSVASTRSRSVCETASSSRGSAVFPTPPSSNFDSAVDLRTPPRVGSLLSPPSSALLERRRSKPLPPIICDKPLSTSPPSSAGAPTSASTITGNLLTPKIRSTESRAADLQELAEIAARIVCAQGKTSDEPVRCPIPGCRNRLADAKKLALHLHIHELDERIYDPNAHAVRDLSLYESNRVNTARRAVRSVSNSPLRDTFSVIMNALKP</sequence>
<keyword evidence="4" id="KW-1185">Reference proteome</keyword>
<dbReference type="Proteomes" id="UP000320762">
    <property type="component" value="Unassembled WGS sequence"/>
</dbReference>
<comment type="caution">
    <text evidence="3">The sequence shown here is derived from an EMBL/GenBank/DDBJ whole genome shotgun (WGS) entry which is preliminary data.</text>
</comment>
<feature type="compositionally biased region" description="Low complexity" evidence="1">
    <location>
        <begin position="275"/>
        <end position="290"/>
    </location>
</feature>
<feature type="region of interest" description="Disordered" evidence="1">
    <location>
        <begin position="54"/>
        <end position="162"/>
    </location>
</feature>
<dbReference type="PROSITE" id="PS00028">
    <property type="entry name" value="ZINC_FINGER_C2H2_1"/>
    <property type="match status" value="1"/>
</dbReference>
<name>A0A550CI92_9AGAR</name>
<gene>
    <name evidence="3" type="ORF">BD626DRAFT_547578</name>
</gene>
<evidence type="ECO:0000313" key="4">
    <source>
        <dbReference type="Proteomes" id="UP000320762"/>
    </source>
</evidence>
<organism evidence="3 4">
    <name type="scientific">Schizophyllum amplum</name>
    <dbReference type="NCBI Taxonomy" id="97359"/>
    <lineage>
        <taxon>Eukaryota</taxon>
        <taxon>Fungi</taxon>
        <taxon>Dikarya</taxon>
        <taxon>Basidiomycota</taxon>
        <taxon>Agaricomycotina</taxon>
        <taxon>Agaricomycetes</taxon>
        <taxon>Agaricomycetidae</taxon>
        <taxon>Agaricales</taxon>
        <taxon>Schizophyllaceae</taxon>
        <taxon>Schizophyllum</taxon>
    </lineage>
</organism>
<evidence type="ECO:0000313" key="3">
    <source>
        <dbReference type="EMBL" id="TRM64503.1"/>
    </source>
</evidence>
<feature type="domain" description="C2H2-type" evidence="2">
    <location>
        <begin position="334"/>
        <end position="356"/>
    </location>
</feature>
<evidence type="ECO:0000259" key="2">
    <source>
        <dbReference type="PROSITE" id="PS00028"/>
    </source>
</evidence>
<dbReference type="InterPro" id="IPR013087">
    <property type="entry name" value="Znf_C2H2_type"/>
</dbReference>
<dbReference type="EMBL" id="VDMD01000007">
    <property type="protein sequence ID" value="TRM64503.1"/>
    <property type="molecule type" value="Genomic_DNA"/>
</dbReference>
<protein>
    <recommendedName>
        <fullName evidence="2">C2H2-type domain-containing protein</fullName>
    </recommendedName>
</protein>
<reference evidence="3 4" key="1">
    <citation type="journal article" date="2019" name="New Phytol.">
        <title>Comparative genomics reveals unique wood-decay strategies and fruiting body development in the Schizophyllaceae.</title>
        <authorList>
            <person name="Almasi E."/>
            <person name="Sahu N."/>
            <person name="Krizsan K."/>
            <person name="Balint B."/>
            <person name="Kovacs G.M."/>
            <person name="Kiss B."/>
            <person name="Cseklye J."/>
            <person name="Drula E."/>
            <person name="Henrissat B."/>
            <person name="Nagy I."/>
            <person name="Chovatia M."/>
            <person name="Adam C."/>
            <person name="LaButti K."/>
            <person name="Lipzen A."/>
            <person name="Riley R."/>
            <person name="Grigoriev I.V."/>
            <person name="Nagy L.G."/>
        </authorList>
    </citation>
    <scope>NUCLEOTIDE SEQUENCE [LARGE SCALE GENOMIC DNA]</scope>
    <source>
        <strain evidence="3 4">NL-1724</strain>
    </source>
</reference>
<dbReference type="AlphaFoldDB" id="A0A550CI92"/>
<feature type="region of interest" description="Disordered" evidence="1">
    <location>
        <begin position="196"/>
        <end position="294"/>
    </location>
</feature>
<feature type="compositionally biased region" description="Low complexity" evidence="1">
    <location>
        <begin position="203"/>
        <end position="212"/>
    </location>
</feature>
<proteinExistence type="predicted"/>
<feature type="compositionally biased region" description="Low complexity" evidence="1">
    <location>
        <begin position="247"/>
        <end position="256"/>
    </location>
</feature>
<evidence type="ECO:0000256" key="1">
    <source>
        <dbReference type="SAM" id="MobiDB-lite"/>
    </source>
</evidence>